<organism evidence="3 4">
    <name type="scientific">Polyangium fumosum</name>
    <dbReference type="NCBI Taxonomy" id="889272"/>
    <lineage>
        <taxon>Bacteria</taxon>
        <taxon>Pseudomonadati</taxon>
        <taxon>Myxococcota</taxon>
        <taxon>Polyangia</taxon>
        <taxon>Polyangiales</taxon>
        <taxon>Polyangiaceae</taxon>
        <taxon>Polyangium</taxon>
    </lineage>
</organism>
<feature type="region of interest" description="Disordered" evidence="1">
    <location>
        <begin position="36"/>
        <end position="74"/>
    </location>
</feature>
<dbReference type="RefSeq" id="WP_136928044.1">
    <property type="nucleotide sequence ID" value="NZ_SSMQ01000005.1"/>
</dbReference>
<evidence type="ECO:0000313" key="3">
    <source>
        <dbReference type="EMBL" id="TKD11770.1"/>
    </source>
</evidence>
<evidence type="ECO:0000313" key="4">
    <source>
        <dbReference type="Proteomes" id="UP000309215"/>
    </source>
</evidence>
<keyword evidence="4" id="KW-1185">Reference proteome</keyword>
<evidence type="ECO:0000256" key="1">
    <source>
        <dbReference type="SAM" id="MobiDB-lite"/>
    </source>
</evidence>
<dbReference type="InterPro" id="IPR032178">
    <property type="entry name" value="DUF5010"/>
</dbReference>
<dbReference type="Proteomes" id="UP000309215">
    <property type="component" value="Unassembled WGS sequence"/>
</dbReference>
<gene>
    <name evidence="3" type="ORF">E8A74_06430</name>
</gene>
<dbReference type="AlphaFoldDB" id="A0A4U1JHA6"/>
<dbReference type="Pfam" id="PF16402">
    <property type="entry name" value="DUF5010"/>
    <property type="match status" value="1"/>
</dbReference>
<proteinExistence type="predicted"/>
<dbReference type="OrthoDB" id="9030470at2"/>
<comment type="caution">
    <text evidence="3">The sequence shown here is derived from an EMBL/GenBank/DDBJ whole genome shotgun (WGS) entry which is preliminary data.</text>
</comment>
<dbReference type="Gene3D" id="3.20.20.80">
    <property type="entry name" value="Glycosidases"/>
    <property type="match status" value="1"/>
</dbReference>
<dbReference type="EMBL" id="SSMQ01000005">
    <property type="protein sequence ID" value="TKD11770.1"/>
    <property type="molecule type" value="Genomic_DNA"/>
</dbReference>
<name>A0A4U1JHA6_9BACT</name>
<reference evidence="3 4" key="1">
    <citation type="submission" date="2019-04" db="EMBL/GenBank/DDBJ databases">
        <authorList>
            <person name="Li Y."/>
            <person name="Wang J."/>
        </authorList>
    </citation>
    <scope>NUCLEOTIDE SEQUENCE [LARGE SCALE GENOMIC DNA]</scope>
    <source>
        <strain evidence="3 4">DSM 14668</strain>
    </source>
</reference>
<feature type="compositionally biased region" description="Polar residues" evidence="1">
    <location>
        <begin position="36"/>
        <end position="45"/>
    </location>
</feature>
<feature type="compositionally biased region" description="Basic and acidic residues" evidence="1">
    <location>
        <begin position="65"/>
        <end position="74"/>
    </location>
</feature>
<protein>
    <recommendedName>
        <fullName evidence="2">DUF5010 domain-containing protein</fullName>
    </recommendedName>
</protein>
<evidence type="ECO:0000259" key="2">
    <source>
        <dbReference type="Pfam" id="PF16402"/>
    </source>
</evidence>
<sequence>MKPRNVATGLEWAALLGPVALISGLLSGCFDQTMSQAESPEQSAGATVGAGPRAQTTGARAMSHPIDEKDLGPFKLKPEWTGPCGRAEVVDVNLGHAPEAFVRAAHCQITGKEPSAEVVRGWAEKLRSQSRTRRIDVVRTLCEEEKRTCQLAYSDPWENHPELVGAPVKKLKRDIGAVFMYFFNCPNEVNCKMDWANTHAPGMAEEHPLLGFGERKAGYYVPSNPGFWRRELVDAKYAGLDFLLLNTYGPDIEDGKLEPLAKALASLDDPVKIAFFDDTWTWGQPYFSEAWKQKPDLNDTEAAAKRIYEMKWKPFFSQVDKRYWYRFNGKPFVYFYNAGTLLPRTKSSALITRLKEMFAAEFHEEPFVDADSAYFEDAAMERVADARYQWFTFNSPERRSRSTLKGHIIDHAMVKWDAVGRDLPGKLPRQTDLIIKDAAVFSRVLEETRDAELLVIATWNDLGEGTGIHRNYDYYFHGQWQRPDYFMQLIRKSQSGQ</sequence>
<feature type="domain" description="DUF5010" evidence="2">
    <location>
        <begin position="224"/>
        <end position="493"/>
    </location>
</feature>
<accession>A0A4U1JHA6</accession>
<dbReference type="PROSITE" id="PS51257">
    <property type="entry name" value="PROKAR_LIPOPROTEIN"/>
    <property type="match status" value="1"/>
</dbReference>